<proteinExistence type="predicted"/>
<evidence type="ECO:0000259" key="2">
    <source>
        <dbReference type="Pfam" id="PF05117"/>
    </source>
</evidence>
<dbReference type="InterPro" id="IPR016097">
    <property type="entry name" value="DUF695"/>
</dbReference>
<dbReference type="Pfam" id="PF06877">
    <property type="entry name" value="RraB"/>
    <property type="match status" value="1"/>
</dbReference>
<keyword evidence="1" id="KW-0732">Signal</keyword>
<feature type="domain" description="DUF695" evidence="2">
    <location>
        <begin position="32"/>
        <end position="165"/>
    </location>
</feature>
<feature type="chain" id="PRO_5013376123" description="DUF695 domain-containing protein" evidence="1">
    <location>
        <begin position="20"/>
        <end position="278"/>
    </location>
</feature>
<evidence type="ECO:0008006" key="6">
    <source>
        <dbReference type="Google" id="ProtNLM"/>
    </source>
</evidence>
<reference evidence="4 5" key="1">
    <citation type="submission" date="2017-10" db="EMBL/GenBank/DDBJ databases">
        <title>Paenichitinophaga pekingensis gen. nov., sp. nov., isolated from activated sludge.</title>
        <authorList>
            <person name="Jin D."/>
            <person name="Kong X."/>
            <person name="Deng Y."/>
            <person name="Bai Z."/>
        </authorList>
    </citation>
    <scope>NUCLEOTIDE SEQUENCE [LARGE SCALE GENOMIC DNA]</scope>
    <source>
        <strain evidence="4 5">13</strain>
    </source>
</reference>
<evidence type="ECO:0000259" key="3">
    <source>
        <dbReference type="Pfam" id="PF06877"/>
    </source>
</evidence>
<accession>A0A291QSL3</accession>
<sequence length="278" mass="32543">MLRRIFLFVLLICSISTFAQEKVDSSKGKDIWDTYVAEYTKGLGSVMYNQSLKKIAPISSMPYMLMVGVNCKTNDGRDLPTPEEIDQLYAMSDTITTVIKRQVKLFKLAGSRTYHNQRYDYYYVSDTAKLQDKIAEAFHEKFHYYKFHIKFKNDPGWNGYLNFLYPSATILEFKQNNEIIARLRSAGDHLDIPRNVMHFLRFKEVVDREKFEELVKEQGFDVKVKLFDQKNLVMPFRICISREDPVSANFINPVTVMLRKLAARCNGEYEFWQSPVVN</sequence>
<dbReference type="OrthoDB" id="7839302at2"/>
<gene>
    <name evidence="4" type="ORF">COR50_07045</name>
</gene>
<keyword evidence="5" id="KW-1185">Reference proteome</keyword>
<dbReference type="Pfam" id="PF05117">
    <property type="entry name" value="DUF695"/>
    <property type="match status" value="1"/>
</dbReference>
<dbReference type="RefSeq" id="WP_098193343.1">
    <property type="nucleotide sequence ID" value="NZ_CP023777.1"/>
</dbReference>
<dbReference type="InterPro" id="IPR036701">
    <property type="entry name" value="RraB-like_sf"/>
</dbReference>
<evidence type="ECO:0000313" key="4">
    <source>
        <dbReference type="EMBL" id="ATL46958.1"/>
    </source>
</evidence>
<dbReference type="InterPro" id="IPR009671">
    <property type="entry name" value="RraB_dom"/>
</dbReference>
<feature type="domain" description="Regulator of ribonuclease activity B" evidence="3">
    <location>
        <begin position="175"/>
        <end position="272"/>
    </location>
</feature>
<dbReference type="Proteomes" id="UP000220133">
    <property type="component" value="Chromosome"/>
</dbReference>
<evidence type="ECO:0000313" key="5">
    <source>
        <dbReference type="Proteomes" id="UP000220133"/>
    </source>
</evidence>
<protein>
    <recommendedName>
        <fullName evidence="6">DUF695 domain-containing protein</fullName>
    </recommendedName>
</protein>
<name>A0A291QSL3_9BACT</name>
<dbReference type="SUPFAM" id="SSF89946">
    <property type="entry name" value="Hypothetical protein VC0424"/>
    <property type="match status" value="1"/>
</dbReference>
<dbReference type="AlphaFoldDB" id="A0A291QSL3"/>
<evidence type="ECO:0000256" key="1">
    <source>
        <dbReference type="SAM" id="SignalP"/>
    </source>
</evidence>
<dbReference type="EMBL" id="CP023777">
    <property type="protein sequence ID" value="ATL46958.1"/>
    <property type="molecule type" value="Genomic_DNA"/>
</dbReference>
<organism evidence="4 5">
    <name type="scientific">Chitinophaga caeni</name>
    <dbReference type="NCBI Taxonomy" id="2029983"/>
    <lineage>
        <taxon>Bacteria</taxon>
        <taxon>Pseudomonadati</taxon>
        <taxon>Bacteroidota</taxon>
        <taxon>Chitinophagia</taxon>
        <taxon>Chitinophagales</taxon>
        <taxon>Chitinophagaceae</taxon>
        <taxon>Chitinophaga</taxon>
    </lineage>
</organism>
<dbReference type="Gene3D" id="3.30.70.970">
    <property type="entry name" value="RraB-like"/>
    <property type="match status" value="1"/>
</dbReference>
<dbReference type="KEGG" id="cbae:COR50_07045"/>
<feature type="signal peptide" evidence="1">
    <location>
        <begin position="1"/>
        <end position="19"/>
    </location>
</feature>